<comment type="caution">
    <text evidence="2">The sequence shown here is derived from an EMBL/GenBank/DDBJ whole genome shotgun (WGS) entry which is preliminary data.</text>
</comment>
<dbReference type="EMBL" id="CAJNNV010000963">
    <property type="protein sequence ID" value="CAE8583967.1"/>
    <property type="molecule type" value="Genomic_DNA"/>
</dbReference>
<name>A0A813DBV5_POLGL</name>
<sequence>MRPAPPKVDKVQVQLKVRTPEGRQLLLDVKLGDTVHSVKQCIAERTVSAEGDFYLIFQGSEIENHKKLADYSIRNTSFTSTSTLTMRCRHKGGGGIDRSETQDLGLQLQTAYAVREDRASTQSLPA</sequence>
<dbReference type="Pfam" id="PF00240">
    <property type="entry name" value="ubiquitin"/>
    <property type="match status" value="1"/>
</dbReference>
<dbReference type="InterPro" id="IPR029071">
    <property type="entry name" value="Ubiquitin-like_domsf"/>
</dbReference>
<feature type="domain" description="Ubiquitin-like" evidence="1">
    <location>
        <begin position="13"/>
        <end position="77"/>
    </location>
</feature>
<dbReference type="AlphaFoldDB" id="A0A813DBV5"/>
<evidence type="ECO:0000313" key="3">
    <source>
        <dbReference type="Proteomes" id="UP000654075"/>
    </source>
</evidence>
<dbReference type="InterPro" id="IPR000626">
    <property type="entry name" value="Ubiquitin-like_dom"/>
</dbReference>
<proteinExistence type="predicted"/>
<dbReference type="Gene3D" id="3.10.20.90">
    <property type="entry name" value="Phosphatidylinositol 3-kinase Catalytic Subunit, Chain A, domain 1"/>
    <property type="match status" value="1"/>
</dbReference>
<protein>
    <recommendedName>
        <fullName evidence="1">Ubiquitin-like domain-containing protein</fullName>
    </recommendedName>
</protein>
<dbReference type="SMART" id="SM00213">
    <property type="entry name" value="UBQ"/>
    <property type="match status" value="1"/>
</dbReference>
<dbReference type="CDD" id="cd17039">
    <property type="entry name" value="Ubl_ubiquitin_like"/>
    <property type="match status" value="1"/>
</dbReference>
<dbReference type="Proteomes" id="UP000654075">
    <property type="component" value="Unassembled WGS sequence"/>
</dbReference>
<evidence type="ECO:0000313" key="2">
    <source>
        <dbReference type="EMBL" id="CAE8583967.1"/>
    </source>
</evidence>
<organism evidence="2 3">
    <name type="scientific">Polarella glacialis</name>
    <name type="common">Dinoflagellate</name>
    <dbReference type="NCBI Taxonomy" id="89957"/>
    <lineage>
        <taxon>Eukaryota</taxon>
        <taxon>Sar</taxon>
        <taxon>Alveolata</taxon>
        <taxon>Dinophyceae</taxon>
        <taxon>Suessiales</taxon>
        <taxon>Suessiaceae</taxon>
        <taxon>Polarella</taxon>
    </lineage>
</organism>
<evidence type="ECO:0000259" key="1">
    <source>
        <dbReference type="PROSITE" id="PS50053"/>
    </source>
</evidence>
<keyword evidence="3" id="KW-1185">Reference proteome</keyword>
<dbReference type="OrthoDB" id="1885901at2759"/>
<gene>
    <name evidence="2" type="ORF">PGLA1383_LOCUS2910</name>
</gene>
<accession>A0A813DBV5</accession>
<dbReference type="PROSITE" id="PS50053">
    <property type="entry name" value="UBIQUITIN_2"/>
    <property type="match status" value="1"/>
</dbReference>
<reference evidence="2" key="1">
    <citation type="submission" date="2021-02" db="EMBL/GenBank/DDBJ databases">
        <authorList>
            <person name="Dougan E. K."/>
            <person name="Rhodes N."/>
            <person name="Thang M."/>
            <person name="Chan C."/>
        </authorList>
    </citation>
    <scope>NUCLEOTIDE SEQUENCE</scope>
</reference>
<dbReference type="SUPFAM" id="SSF54236">
    <property type="entry name" value="Ubiquitin-like"/>
    <property type="match status" value="1"/>
</dbReference>